<dbReference type="Proteomes" id="UP000053477">
    <property type="component" value="Unassembled WGS sequence"/>
</dbReference>
<dbReference type="InParanoid" id="A0A0H2RUY4"/>
<feature type="compositionally biased region" description="Basic and acidic residues" evidence="1">
    <location>
        <begin position="1"/>
        <end position="10"/>
    </location>
</feature>
<keyword evidence="3" id="KW-1185">Reference proteome</keyword>
<gene>
    <name evidence="2" type="ORF">SCHPADRAFT_602652</name>
</gene>
<feature type="compositionally biased region" description="Low complexity" evidence="1">
    <location>
        <begin position="69"/>
        <end position="92"/>
    </location>
</feature>
<sequence>MLANVSKEEWLPTTKAEKTRRRCRRQTWPTLTSCLFVLASNHHHRLLKMPTTESHASSSSSRIHESIHADSPSLRSEESVSSTRSRRSGGFSYSKPGIQSLWMKAIPKTFHSPRQIANEIRRLRGHRKSSVHERHRDFHAIGMESSITSCPNYNALFPHCMNLVAFGTRQVISI</sequence>
<reference evidence="2 3" key="1">
    <citation type="submission" date="2015-04" db="EMBL/GenBank/DDBJ databases">
        <title>Complete genome sequence of Schizopora paradoxa KUC8140, a cosmopolitan wood degrader in East Asia.</title>
        <authorList>
            <consortium name="DOE Joint Genome Institute"/>
            <person name="Min B."/>
            <person name="Park H."/>
            <person name="Jang Y."/>
            <person name="Kim J.-J."/>
            <person name="Kim K.H."/>
            <person name="Pangilinan J."/>
            <person name="Lipzen A."/>
            <person name="Riley R."/>
            <person name="Grigoriev I.V."/>
            <person name="Spatafora J.W."/>
            <person name="Choi I.-G."/>
        </authorList>
    </citation>
    <scope>NUCLEOTIDE SEQUENCE [LARGE SCALE GENOMIC DNA]</scope>
    <source>
        <strain evidence="2 3">KUC8140</strain>
    </source>
</reference>
<accession>A0A0H2RUY4</accession>
<feature type="region of interest" description="Disordered" evidence="1">
    <location>
        <begin position="1"/>
        <end position="23"/>
    </location>
</feature>
<protein>
    <submittedName>
        <fullName evidence="2">Uncharacterized protein</fullName>
    </submittedName>
</protein>
<dbReference type="AlphaFoldDB" id="A0A0H2RUY4"/>
<evidence type="ECO:0000313" key="3">
    <source>
        <dbReference type="Proteomes" id="UP000053477"/>
    </source>
</evidence>
<feature type="region of interest" description="Disordered" evidence="1">
    <location>
        <begin position="50"/>
        <end position="92"/>
    </location>
</feature>
<name>A0A0H2RUY4_9AGAM</name>
<organism evidence="2 3">
    <name type="scientific">Schizopora paradoxa</name>
    <dbReference type="NCBI Taxonomy" id="27342"/>
    <lineage>
        <taxon>Eukaryota</taxon>
        <taxon>Fungi</taxon>
        <taxon>Dikarya</taxon>
        <taxon>Basidiomycota</taxon>
        <taxon>Agaricomycotina</taxon>
        <taxon>Agaricomycetes</taxon>
        <taxon>Hymenochaetales</taxon>
        <taxon>Schizoporaceae</taxon>
        <taxon>Schizopora</taxon>
    </lineage>
</organism>
<dbReference type="EMBL" id="KQ086085">
    <property type="protein sequence ID" value="KLO08606.1"/>
    <property type="molecule type" value="Genomic_DNA"/>
</dbReference>
<evidence type="ECO:0000313" key="2">
    <source>
        <dbReference type="EMBL" id="KLO08606.1"/>
    </source>
</evidence>
<proteinExistence type="predicted"/>
<evidence type="ECO:0000256" key="1">
    <source>
        <dbReference type="SAM" id="MobiDB-lite"/>
    </source>
</evidence>